<dbReference type="AlphaFoldDB" id="A0A383W987"/>
<evidence type="ECO:0000313" key="2">
    <source>
        <dbReference type="Proteomes" id="UP000256970"/>
    </source>
</evidence>
<proteinExistence type="predicted"/>
<reference evidence="1 2" key="1">
    <citation type="submission" date="2016-10" db="EMBL/GenBank/DDBJ databases">
        <authorList>
            <person name="Cai Z."/>
        </authorList>
    </citation>
    <scope>NUCLEOTIDE SEQUENCE [LARGE SCALE GENOMIC DNA]</scope>
</reference>
<dbReference type="Pfam" id="PF04774">
    <property type="entry name" value="HABP4_PAI-RBP1"/>
    <property type="match status" value="1"/>
</dbReference>
<organism evidence="1 2">
    <name type="scientific">Tetradesmus obliquus</name>
    <name type="common">Green alga</name>
    <name type="synonym">Acutodesmus obliquus</name>
    <dbReference type="NCBI Taxonomy" id="3088"/>
    <lineage>
        <taxon>Eukaryota</taxon>
        <taxon>Viridiplantae</taxon>
        <taxon>Chlorophyta</taxon>
        <taxon>core chlorophytes</taxon>
        <taxon>Chlorophyceae</taxon>
        <taxon>CS clade</taxon>
        <taxon>Sphaeropleales</taxon>
        <taxon>Scenedesmaceae</taxon>
        <taxon>Tetradesmus</taxon>
    </lineage>
</organism>
<gene>
    <name evidence="1" type="ORF">BQ4739_LOCUS13995</name>
</gene>
<dbReference type="Proteomes" id="UP000256970">
    <property type="component" value="Unassembled WGS sequence"/>
</dbReference>
<dbReference type="InterPro" id="IPR006861">
    <property type="entry name" value="HABP4_PAIRBP1-bd"/>
</dbReference>
<sequence length="68" mass="7511">MEDKFDEHKLKVSHHANDHKAKVESKSARMERHSGTGHPIKEQAKKGGGGGGNWGSYKDDIEEAKAEL</sequence>
<protein>
    <submittedName>
        <fullName evidence="1">Uncharacterized protein</fullName>
    </submittedName>
</protein>
<name>A0A383W987_TETOB</name>
<keyword evidence="2" id="KW-1185">Reference proteome</keyword>
<evidence type="ECO:0000313" key="1">
    <source>
        <dbReference type="EMBL" id="SZX73742.1"/>
    </source>
</evidence>
<dbReference type="EMBL" id="FNXT01001197">
    <property type="protein sequence ID" value="SZX73742.1"/>
    <property type="molecule type" value="Genomic_DNA"/>
</dbReference>
<accession>A0A383W987</accession>